<organism evidence="2 3">
    <name type="scientific">Cladophialophora immunda</name>
    <dbReference type="NCBI Taxonomy" id="569365"/>
    <lineage>
        <taxon>Eukaryota</taxon>
        <taxon>Fungi</taxon>
        <taxon>Dikarya</taxon>
        <taxon>Ascomycota</taxon>
        <taxon>Pezizomycotina</taxon>
        <taxon>Eurotiomycetes</taxon>
        <taxon>Chaetothyriomycetidae</taxon>
        <taxon>Chaetothyriales</taxon>
        <taxon>Herpotrichiellaceae</taxon>
        <taxon>Cladophialophora</taxon>
    </lineage>
</organism>
<dbReference type="HOGENOM" id="CLU_031555_2_2_1"/>
<dbReference type="OrthoDB" id="4137589at2759"/>
<dbReference type="GeneID" id="27344934"/>
<dbReference type="Gene3D" id="3.30.710.10">
    <property type="entry name" value="Potassium Channel Kv1.1, Chain A"/>
    <property type="match status" value="1"/>
</dbReference>
<sequence>MGDSSAPYPSRWSGYIQCHKTPIYDPRGDVQLVLSKRITPSAISPNTGTGPTKKVQDGGEAQLEAPAGQNNGASPAEAPTAHENQEIEAKVSSKHLSLASKVFRAMFDGNFREGVALGADQATKVPLPEDNADAMMVLLGIIHGLNRSVPRKIEYALFFAIVVLIDKYELQEATGVYTDLWFSDLWPARNTLTPHLADRIYTCWVLRRPVEYTEVTRDAIYWCTSHFEENGLPFPPAIPSKIEASRLSIIGDMLIYLNDTVERYQSDTQQCLRHAECDALVLGDLIKKLKLKGLYPIPQATALDISIMELFSRLRALGVSSLCEIYPLTQLKPSRCIPKLDLRFCGVMKGLESELSKLEKRIQGLTLPFFTP</sequence>
<dbReference type="CDD" id="cd18186">
    <property type="entry name" value="BTB_POZ_ZBTB_KLHL-like"/>
    <property type="match status" value="1"/>
</dbReference>
<keyword evidence="3" id="KW-1185">Reference proteome</keyword>
<dbReference type="AlphaFoldDB" id="A0A0D1ZPP9"/>
<protein>
    <recommendedName>
        <fullName evidence="4">BTB domain-containing protein</fullName>
    </recommendedName>
</protein>
<accession>A0A0D1ZPP9</accession>
<dbReference type="InterPro" id="IPR011333">
    <property type="entry name" value="SKP1/BTB/POZ_sf"/>
</dbReference>
<dbReference type="RefSeq" id="XP_016250172.1">
    <property type="nucleotide sequence ID" value="XM_016392653.1"/>
</dbReference>
<reference evidence="2 3" key="1">
    <citation type="submission" date="2015-01" db="EMBL/GenBank/DDBJ databases">
        <title>The Genome Sequence of Cladophialophora immunda CBS83496.</title>
        <authorList>
            <consortium name="The Broad Institute Genomics Platform"/>
            <person name="Cuomo C."/>
            <person name="de Hoog S."/>
            <person name="Gorbushina A."/>
            <person name="Stielow B."/>
            <person name="Teixiera M."/>
            <person name="Abouelleil A."/>
            <person name="Chapman S.B."/>
            <person name="Priest M."/>
            <person name="Young S.K."/>
            <person name="Wortman J."/>
            <person name="Nusbaum C."/>
            <person name="Birren B."/>
        </authorList>
    </citation>
    <scope>NUCLEOTIDE SEQUENCE [LARGE SCALE GENOMIC DNA]</scope>
    <source>
        <strain evidence="2 3">CBS 83496</strain>
    </source>
</reference>
<dbReference type="STRING" id="569365.A0A0D1ZPP9"/>
<proteinExistence type="predicted"/>
<feature type="region of interest" description="Disordered" evidence="1">
    <location>
        <begin position="63"/>
        <end position="89"/>
    </location>
</feature>
<gene>
    <name evidence="2" type="ORF">PV07_05740</name>
</gene>
<evidence type="ECO:0000313" key="3">
    <source>
        <dbReference type="Proteomes" id="UP000054466"/>
    </source>
</evidence>
<evidence type="ECO:0008006" key="4">
    <source>
        <dbReference type="Google" id="ProtNLM"/>
    </source>
</evidence>
<evidence type="ECO:0000256" key="1">
    <source>
        <dbReference type="SAM" id="MobiDB-lite"/>
    </source>
</evidence>
<dbReference type="VEuPathDB" id="FungiDB:PV07_05740"/>
<evidence type="ECO:0000313" key="2">
    <source>
        <dbReference type="EMBL" id="KIW29956.1"/>
    </source>
</evidence>
<name>A0A0D1ZPP9_9EURO</name>
<dbReference type="EMBL" id="KN847042">
    <property type="protein sequence ID" value="KIW29956.1"/>
    <property type="molecule type" value="Genomic_DNA"/>
</dbReference>
<dbReference type="Proteomes" id="UP000054466">
    <property type="component" value="Unassembled WGS sequence"/>
</dbReference>